<accession>J9EMY7</accession>
<name>J9EMY7_WUCBA</name>
<evidence type="ECO:0000313" key="2">
    <source>
        <dbReference type="Proteomes" id="UP000004810"/>
    </source>
</evidence>
<sequence>RKTSVKRRIPFIIIYDTHTHTYIHTHTHTYIHGRQTEARTYIYILPYGYTEMGAKCLKYD</sequence>
<proteinExistence type="predicted"/>
<dbReference type="EMBL" id="ADBV01006614">
    <property type="protein sequence ID" value="EJW78407.1"/>
    <property type="molecule type" value="Genomic_DNA"/>
</dbReference>
<evidence type="ECO:0000313" key="1">
    <source>
        <dbReference type="EMBL" id="EJW78407.1"/>
    </source>
</evidence>
<dbReference type="AlphaFoldDB" id="J9EMY7"/>
<reference evidence="2" key="1">
    <citation type="submission" date="2012-08" db="EMBL/GenBank/DDBJ databases">
        <title>The Genome Sequence of Wuchereria bancrofti.</title>
        <authorList>
            <person name="Nutman T.B."/>
            <person name="Fink D.L."/>
            <person name="Russ C."/>
            <person name="Young S."/>
            <person name="Zeng Q."/>
            <person name="Koehrsen M."/>
            <person name="Alvarado L."/>
            <person name="Berlin A."/>
            <person name="Chapman S.B."/>
            <person name="Chen Z."/>
            <person name="Freedman E."/>
            <person name="Gellesch M."/>
            <person name="Goldberg J."/>
            <person name="Griggs A."/>
            <person name="Gujja S."/>
            <person name="Heilman E.R."/>
            <person name="Heiman D."/>
            <person name="Hepburn T."/>
            <person name="Howarth C."/>
            <person name="Jen D."/>
            <person name="Larson L."/>
            <person name="Lewis B."/>
            <person name="Mehta T."/>
            <person name="Park D."/>
            <person name="Pearson M."/>
            <person name="Roberts A."/>
            <person name="Saif S."/>
            <person name="Shea T."/>
            <person name="Shenoy N."/>
            <person name="Sisk P."/>
            <person name="Stolte C."/>
            <person name="Sykes S."/>
            <person name="Walk T."/>
            <person name="White J."/>
            <person name="Yandava C."/>
            <person name="Haas B."/>
            <person name="Henn M.R."/>
            <person name="Nusbaum C."/>
            <person name="Birren B."/>
        </authorList>
    </citation>
    <scope>NUCLEOTIDE SEQUENCE [LARGE SCALE GENOMIC DNA]</scope>
    <source>
        <strain evidence="2">NA</strain>
    </source>
</reference>
<protein>
    <submittedName>
        <fullName evidence="1">Uncharacterized protein</fullName>
    </submittedName>
</protein>
<feature type="non-terminal residue" evidence="1">
    <location>
        <position position="1"/>
    </location>
</feature>
<dbReference type="Proteomes" id="UP000004810">
    <property type="component" value="Unassembled WGS sequence"/>
</dbReference>
<organism evidence="1 2">
    <name type="scientific">Wuchereria bancrofti</name>
    <dbReference type="NCBI Taxonomy" id="6293"/>
    <lineage>
        <taxon>Eukaryota</taxon>
        <taxon>Metazoa</taxon>
        <taxon>Ecdysozoa</taxon>
        <taxon>Nematoda</taxon>
        <taxon>Chromadorea</taxon>
        <taxon>Rhabditida</taxon>
        <taxon>Spirurina</taxon>
        <taxon>Spiruromorpha</taxon>
        <taxon>Filarioidea</taxon>
        <taxon>Onchocercidae</taxon>
        <taxon>Wuchereria</taxon>
    </lineage>
</organism>
<comment type="caution">
    <text evidence="1">The sequence shown here is derived from an EMBL/GenBank/DDBJ whole genome shotgun (WGS) entry which is preliminary data.</text>
</comment>
<gene>
    <name evidence="1" type="ORF">WUBG_10685</name>
</gene>